<evidence type="ECO:0000313" key="2">
    <source>
        <dbReference type="Proteomes" id="UP001597251"/>
    </source>
</evidence>
<evidence type="ECO:0000313" key="1">
    <source>
        <dbReference type="EMBL" id="MFD1417854.1"/>
    </source>
</evidence>
<dbReference type="RefSeq" id="WP_125678463.1">
    <property type="nucleotide sequence ID" value="NZ_JBHTOI010000023.1"/>
</dbReference>
<dbReference type="EMBL" id="JBHTOI010000023">
    <property type="protein sequence ID" value="MFD1417854.1"/>
    <property type="molecule type" value="Genomic_DNA"/>
</dbReference>
<sequence length="201" mass="23111">MAEPIEKIVNETLNLNQIEDGYYYQSCHFKSYSESMSFTDIIFDHCEFEQTDFSRISFGNVEWHHSQLAGAKFDRCNWYTCKISSMQLSGADFNNGYFKDTYFKDCKMPYANFTESRFEKIAFTDCDLTGSFFQALKVKKDISFAGSIIDDVNFGETRLKDFDLKDAEFSNIVISPELARGLIVNQYQAAILIGSFGIKVE</sequence>
<dbReference type="Proteomes" id="UP001597251">
    <property type="component" value="Unassembled WGS sequence"/>
</dbReference>
<proteinExistence type="predicted"/>
<reference evidence="2" key="1">
    <citation type="journal article" date="2019" name="Int. J. Syst. Evol. Microbiol.">
        <title>The Global Catalogue of Microorganisms (GCM) 10K type strain sequencing project: providing services to taxonomists for standard genome sequencing and annotation.</title>
        <authorList>
            <consortium name="The Broad Institute Genomics Platform"/>
            <consortium name="The Broad Institute Genome Sequencing Center for Infectious Disease"/>
            <person name="Wu L."/>
            <person name="Ma J."/>
        </authorList>
    </citation>
    <scope>NUCLEOTIDE SEQUENCE [LARGE SCALE GENOMIC DNA]</scope>
    <source>
        <strain evidence="2">CCM 8936</strain>
    </source>
</reference>
<dbReference type="InterPro" id="IPR052949">
    <property type="entry name" value="PA_immunity-related"/>
</dbReference>
<accession>A0ABW4BV50</accession>
<dbReference type="SUPFAM" id="SSF141571">
    <property type="entry name" value="Pentapeptide repeat-like"/>
    <property type="match status" value="1"/>
</dbReference>
<dbReference type="Pfam" id="PF13599">
    <property type="entry name" value="Pentapeptide_4"/>
    <property type="match status" value="1"/>
</dbReference>
<organism evidence="1 2">
    <name type="scientific">Companilactobacillus keshanensis</name>
    <dbReference type="NCBI Taxonomy" id="2486003"/>
    <lineage>
        <taxon>Bacteria</taxon>
        <taxon>Bacillati</taxon>
        <taxon>Bacillota</taxon>
        <taxon>Bacilli</taxon>
        <taxon>Lactobacillales</taxon>
        <taxon>Lactobacillaceae</taxon>
        <taxon>Companilactobacillus</taxon>
    </lineage>
</organism>
<protein>
    <submittedName>
        <fullName evidence="1">Pentapeptide repeat-containing protein</fullName>
    </submittedName>
</protein>
<comment type="caution">
    <text evidence="1">The sequence shown here is derived from an EMBL/GenBank/DDBJ whole genome shotgun (WGS) entry which is preliminary data.</text>
</comment>
<dbReference type="PANTHER" id="PTHR42999">
    <property type="entry name" value="ANTIBIOTIC RESISTANCE PROTEIN MCBG"/>
    <property type="match status" value="1"/>
</dbReference>
<keyword evidence="2" id="KW-1185">Reference proteome</keyword>
<name>A0ABW4BV50_9LACO</name>
<gene>
    <name evidence="1" type="ORF">ACFQ42_03635</name>
</gene>
<dbReference type="InterPro" id="IPR001646">
    <property type="entry name" value="5peptide_repeat"/>
</dbReference>
<dbReference type="Gene3D" id="2.160.20.80">
    <property type="entry name" value="E3 ubiquitin-protein ligase SopA"/>
    <property type="match status" value="1"/>
</dbReference>
<dbReference type="PANTHER" id="PTHR42999:SF1">
    <property type="entry name" value="PENTAPEPTIDE REPEAT-CONTAINING PROTEIN"/>
    <property type="match status" value="1"/>
</dbReference>